<evidence type="ECO:0000313" key="1">
    <source>
        <dbReference type="EMBL" id="KAA8641319.1"/>
    </source>
</evidence>
<dbReference type="EMBL" id="QUQM01000011">
    <property type="protein sequence ID" value="KAA8641319.1"/>
    <property type="molecule type" value="Genomic_DNA"/>
</dbReference>
<organism evidence="1 2">
    <name type="scientific">Aspergillus tanneri</name>
    <dbReference type="NCBI Taxonomy" id="1220188"/>
    <lineage>
        <taxon>Eukaryota</taxon>
        <taxon>Fungi</taxon>
        <taxon>Dikarya</taxon>
        <taxon>Ascomycota</taxon>
        <taxon>Pezizomycotina</taxon>
        <taxon>Eurotiomycetes</taxon>
        <taxon>Eurotiomycetidae</taxon>
        <taxon>Eurotiales</taxon>
        <taxon>Aspergillaceae</taxon>
        <taxon>Aspergillus</taxon>
        <taxon>Aspergillus subgen. Circumdati</taxon>
    </lineage>
</organism>
<evidence type="ECO:0000313" key="2">
    <source>
        <dbReference type="Proteomes" id="UP000324241"/>
    </source>
</evidence>
<dbReference type="GeneID" id="54324689"/>
<name>A0A5M9M9U9_9EURO</name>
<protein>
    <submittedName>
        <fullName evidence="1">Uncharacterized protein</fullName>
    </submittedName>
</protein>
<dbReference type="AlphaFoldDB" id="A0A5M9M9U9"/>
<dbReference type="Proteomes" id="UP000324241">
    <property type="component" value="Unassembled WGS sequence"/>
</dbReference>
<comment type="caution">
    <text evidence="1">The sequence shown here is derived from an EMBL/GenBank/DDBJ whole genome shotgun (WGS) entry which is preliminary data.</text>
</comment>
<reference evidence="1 2" key="1">
    <citation type="submission" date="2019-08" db="EMBL/GenBank/DDBJ databases">
        <title>The genome sequence of a newly discovered highly antifungal drug resistant Aspergillus species, Aspergillus tanneri NIH 1004.</title>
        <authorList>
            <person name="Mounaud S."/>
            <person name="Singh I."/>
            <person name="Joardar V."/>
            <person name="Pakala S."/>
            <person name="Pakala S."/>
            <person name="Venepally P."/>
            <person name="Chung J.K."/>
            <person name="Losada L."/>
            <person name="Nierman W.C."/>
        </authorList>
    </citation>
    <scope>NUCLEOTIDE SEQUENCE [LARGE SCALE GENOMIC DNA]</scope>
    <source>
        <strain evidence="1 2">NIH1004</strain>
    </source>
</reference>
<proteinExistence type="predicted"/>
<dbReference type="OrthoDB" id="68575at2759"/>
<dbReference type="VEuPathDB" id="FungiDB:EYZ11_005313"/>
<sequence length="189" mass="21055">MGRCHLSLASWTTVSIESQNRCQKDLISPFADFVKKLPSRGCRVCHLLSTSGDVLDMITLYVIQYIGVPTPAALNGLRPSHPKVSLLCTKAPAKSSPATSSWKRLPSPFQRSEDGVEVTVRGADGTTTLSHLLKWQYHQYWAALINDTGLPNDVNLVNVDTERPYGVPEEPFIWRLDTHWAPGYHNIKS</sequence>
<accession>A0A5M9M9U9</accession>
<gene>
    <name evidence="1" type="ORF">ATNIH1004_001987</name>
</gene>
<dbReference type="RefSeq" id="XP_033420681.1">
    <property type="nucleotide sequence ID" value="XM_033566682.1"/>
</dbReference>